<evidence type="ECO:0000313" key="8">
    <source>
        <dbReference type="Proteomes" id="UP000518266"/>
    </source>
</evidence>
<comment type="caution">
    <text evidence="7">The sequence shown here is derived from an EMBL/GenBank/DDBJ whole genome shotgun (WGS) entry which is preliminary data.</text>
</comment>
<proteinExistence type="predicted"/>
<dbReference type="GO" id="GO:0009653">
    <property type="term" value="P:anatomical structure morphogenesis"/>
    <property type="evidence" value="ECO:0007669"/>
    <property type="project" value="TreeGrafter"/>
</dbReference>
<evidence type="ECO:0000256" key="2">
    <source>
        <dbReference type="ARBA" id="ARBA00023125"/>
    </source>
</evidence>
<dbReference type="OrthoDB" id="5954824at2759"/>
<keyword evidence="2 4" id="KW-0238">DNA-binding</keyword>
<dbReference type="SMART" id="SM00339">
    <property type="entry name" value="FH"/>
    <property type="match status" value="1"/>
</dbReference>
<dbReference type="Gene3D" id="1.10.10.10">
    <property type="entry name" value="Winged helix-like DNA-binding domain superfamily/Winged helix DNA-binding domain"/>
    <property type="match status" value="1"/>
</dbReference>
<name>A0A7J5YEG3_DISMA</name>
<dbReference type="GO" id="GO:0019904">
    <property type="term" value="F:protein domain specific binding"/>
    <property type="evidence" value="ECO:0007669"/>
    <property type="project" value="InterPro"/>
</dbReference>
<keyword evidence="3 4" id="KW-0539">Nucleus</keyword>
<dbReference type="Pfam" id="PF08430">
    <property type="entry name" value="Forkhead_N"/>
    <property type="match status" value="1"/>
</dbReference>
<evidence type="ECO:0000256" key="5">
    <source>
        <dbReference type="SAM" id="MobiDB-lite"/>
    </source>
</evidence>
<dbReference type="GO" id="GO:0030154">
    <property type="term" value="P:cell differentiation"/>
    <property type="evidence" value="ECO:0007669"/>
    <property type="project" value="TreeGrafter"/>
</dbReference>
<evidence type="ECO:0000256" key="1">
    <source>
        <dbReference type="ARBA" id="ARBA00004123"/>
    </source>
</evidence>
<dbReference type="PROSITE" id="PS00657">
    <property type="entry name" value="FORK_HEAD_1"/>
    <property type="match status" value="1"/>
</dbReference>
<dbReference type="SUPFAM" id="SSF46785">
    <property type="entry name" value="Winged helix' DNA-binding domain"/>
    <property type="match status" value="1"/>
</dbReference>
<dbReference type="PANTHER" id="PTHR11829:SF201">
    <property type="entry name" value="HEPATOCYTE NUCLEAR FACTOR 3-GAMMA"/>
    <property type="match status" value="1"/>
</dbReference>
<comment type="subcellular location">
    <subcellularLocation>
        <location evidence="1 4">Nucleus</location>
    </subcellularLocation>
</comment>
<dbReference type="GO" id="GO:0005634">
    <property type="term" value="C:nucleus"/>
    <property type="evidence" value="ECO:0007669"/>
    <property type="project" value="UniProtKB-SubCell"/>
</dbReference>
<dbReference type="EMBL" id="JAAKFY010000013">
    <property type="protein sequence ID" value="KAF3847361.1"/>
    <property type="molecule type" value="Genomic_DNA"/>
</dbReference>
<feature type="compositionally biased region" description="Basic and acidic residues" evidence="5">
    <location>
        <begin position="250"/>
        <end position="272"/>
    </location>
</feature>
<dbReference type="PROSITE" id="PS00658">
    <property type="entry name" value="FORK_HEAD_2"/>
    <property type="match status" value="1"/>
</dbReference>
<reference evidence="7 8" key="1">
    <citation type="submission" date="2020-03" db="EMBL/GenBank/DDBJ databases">
        <title>Dissostichus mawsoni Genome sequencing and assembly.</title>
        <authorList>
            <person name="Park H."/>
        </authorList>
    </citation>
    <scope>NUCLEOTIDE SEQUENCE [LARGE SCALE GENOMIC DNA]</scope>
    <source>
        <strain evidence="7">DM0001</strain>
        <tissue evidence="7">Muscle</tissue>
    </source>
</reference>
<dbReference type="PROSITE" id="PS50039">
    <property type="entry name" value="FORK_HEAD_3"/>
    <property type="match status" value="1"/>
</dbReference>
<dbReference type="InterPro" id="IPR001766">
    <property type="entry name" value="Fork_head_dom"/>
</dbReference>
<feature type="compositionally biased region" description="Basic and acidic residues" evidence="5">
    <location>
        <begin position="281"/>
        <end position="293"/>
    </location>
</feature>
<dbReference type="GO" id="GO:0000981">
    <property type="term" value="F:DNA-binding transcription factor activity, RNA polymerase II-specific"/>
    <property type="evidence" value="ECO:0007669"/>
    <property type="project" value="TreeGrafter"/>
</dbReference>
<dbReference type="GO" id="GO:0000978">
    <property type="term" value="F:RNA polymerase II cis-regulatory region sequence-specific DNA binding"/>
    <property type="evidence" value="ECO:0007669"/>
    <property type="project" value="TreeGrafter"/>
</dbReference>
<dbReference type="Proteomes" id="UP000518266">
    <property type="component" value="Unassembled WGS sequence"/>
</dbReference>
<evidence type="ECO:0000256" key="3">
    <source>
        <dbReference type="ARBA" id="ARBA00023242"/>
    </source>
</evidence>
<dbReference type="Pfam" id="PF00250">
    <property type="entry name" value="Forkhead"/>
    <property type="match status" value="1"/>
</dbReference>
<evidence type="ECO:0000256" key="4">
    <source>
        <dbReference type="PROSITE-ProRule" id="PRU00089"/>
    </source>
</evidence>
<evidence type="ECO:0000313" key="7">
    <source>
        <dbReference type="EMBL" id="KAF3847361.1"/>
    </source>
</evidence>
<dbReference type="InterPro" id="IPR018533">
    <property type="entry name" value="Forkhead_box_C"/>
</dbReference>
<dbReference type="InterPro" id="IPR036390">
    <property type="entry name" value="WH_DNA-bd_sf"/>
</dbReference>
<dbReference type="PRINTS" id="PR00053">
    <property type="entry name" value="FORKHEAD"/>
</dbReference>
<feature type="non-terminal residue" evidence="7">
    <location>
        <position position="488"/>
    </location>
</feature>
<dbReference type="AlphaFoldDB" id="A0A7J5YEG3"/>
<dbReference type="InterPro" id="IPR050211">
    <property type="entry name" value="FOX_domain-containing"/>
</dbReference>
<keyword evidence="8" id="KW-1185">Reference proteome</keyword>
<protein>
    <recommendedName>
        <fullName evidence="6">Fork-head domain-containing protein</fullName>
    </recommendedName>
</protein>
<sequence>MLSSVKMEAHDLPEWNTFYSEASEMYSPASTMNSGLGSMTSMGSMNSYINLNPATASPAGMNLAYPSSSLSSSPLASMGSGPGHMPLSPVASSLSSGPLHQLGSAAPGSLCSLSHYQNMGQSMSQLGRPGPKEIPPKPYRRSLTHAKPPYSYISLITMAIQQSGSKMLTLNEIYQWIMELFPYYRENQQRWQNSIRHSLSFNDCFVKVARSPDKPGKGSYWTLHPQSGNMFENGCYLRRQKRFKIEEKLAKKAKNQEGKGGHIGDHLGEDHSPTGGSEGADSAHSDNSDDQPHTRNSLAPLDCPSLSSSHLHSPPISLPPLLLHLVLPSLVGGSGHLLPSTMQQHMDLQSDALKSLDPHYNFNHPFSITNLMSNEQKMDLKSYQDQVMAYNNYANGSPVGPSRSTTARGPPPWTQALTTKLCTAARCSTPPNMDTHPPTHTSVEVSHDGDFSFPLPKMDTPALFIFLFLSSLAPVQWPRQRLTSKMAA</sequence>
<feature type="region of interest" description="Disordered" evidence="5">
    <location>
        <begin position="250"/>
        <end position="310"/>
    </location>
</feature>
<organism evidence="7 8">
    <name type="scientific">Dissostichus mawsoni</name>
    <name type="common">Antarctic cod</name>
    <dbReference type="NCBI Taxonomy" id="36200"/>
    <lineage>
        <taxon>Eukaryota</taxon>
        <taxon>Metazoa</taxon>
        <taxon>Chordata</taxon>
        <taxon>Craniata</taxon>
        <taxon>Vertebrata</taxon>
        <taxon>Euteleostomi</taxon>
        <taxon>Actinopterygii</taxon>
        <taxon>Neopterygii</taxon>
        <taxon>Teleostei</taxon>
        <taxon>Neoteleostei</taxon>
        <taxon>Acanthomorphata</taxon>
        <taxon>Eupercaria</taxon>
        <taxon>Perciformes</taxon>
        <taxon>Notothenioidei</taxon>
        <taxon>Nototheniidae</taxon>
        <taxon>Dissostichus</taxon>
    </lineage>
</organism>
<feature type="domain" description="Fork-head" evidence="6">
    <location>
        <begin position="147"/>
        <end position="241"/>
    </location>
</feature>
<dbReference type="Pfam" id="PF09354">
    <property type="entry name" value="HNF_C"/>
    <property type="match status" value="1"/>
</dbReference>
<feature type="DNA-binding region" description="Fork-head" evidence="4">
    <location>
        <begin position="147"/>
        <end position="241"/>
    </location>
</feature>
<dbReference type="InterPro" id="IPR030456">
    <property type="entry name" value="TF_fork_head_CS_2"/>
</dbReference>
<accession>A0A7J5YEG3</accession>
<evidence type="ECO:0000259" key="6">
    <source>
        <dbReference type="PROSITE" id="PS50039"/>
    </source>
</evidence>
<gene>
    <name evidence="7" type="ORF">F7725_020389</name>
</gene>
<dbReference type="FunFam" id="1.10.10.10:FF:000042">
    <property type="entry name" value="hepatocyte nuclear factor 3-beta"/>
    <property type="match status" value="1"/>
</dbReference>
<dbReference type="InterPro" id="IPR036388">
    <property type="entry name" value="WH-like_DNA-bd_sf"/>
</dbReference>
<dbReference type="PANTHER" id="PTHR11829">
    <property type="entry name" value="FORKHEAD BOX PROTEIN"/>
    <property type="match status" value="1"/>
</dbReference>
<dbReference type="InterPro" id="IPR013638">
    <property type="entry name" value="Fork-head_N"/>
</dbReference>
<dbReference type="InterPro" id="IPR018122">
    <property type="entry name" value="TF_fork_head_CS_1"/>
</dbReference>